<reference evidence="3" key="1">
    <citation type="journal article" date="2020" name="Nat. Ecol. Evol.">
        <title>Deeply conserved synteny resolves early events in vertebrate evolution.</title>
        <authorList>
            <person name="Simakov O."/>
            <person name="Marletaz F."/>
            <person name="Yue J.X."/>
            <person name="O'Connell B."/>
            <person name="Jenkins J."/>
            <person name="Brandt A."/>
            <person name="Calef R."/>
            <person name="Tung C.H."/>
            <person name="Huang T.K."/>
            <person name="Schmutz J."/>
            <person name="Satoh N."/>
            <person name="Yu J.K."/>
            <person name="Putnam N.H."/>
            <person name="Green R.E."/>
            <person name="Rokhsar D.S."/>
        </authorList>
    </citation>
    <scope>NUCLEOTIDE SEQUENCE [LARGE SCALE GENOMIC DNA]</scope>
    <source>
        <strain evidence="3">S238N-H82</strain>
    </source>
</reference>
<dbReference type="RefSeq" id="XP_035685324.1">
    <property type="nucleotide sequence ID" value="XM_035829431.1"/>
</dbReference>
<evidence type="ECO:0000256" key="1">
    <source>
        <dbReference type="SAM" id="MobiDB-lite"/>
    </source>
</evidence>
<dbReference type="OrthoDB" id="159395at2759"/>
<accession>A0A9J7N095</accession>
<dbReference type="PANTHER" id="PTHR19143">
    <property type="entry name" value="FIBRINOGEN/TENASCIN/ANGIOPOEITIN"/>
    <property type="match status" value="1"/>
</dbReference>
<evidence type="ECO:0000259" key="2">
    <source>
        <dbReference type="PROSITE" id="PS51406"/>
    </source>
</evidence>
<reference evidence="4" key="2">
    <citation type="submission" date="2025-08" db="UniProtKB">
        <authorList>
            <consortium name="RefSeq"/>
        </authorList>
    </citation>
    <scope>IDENTIFICATION</scope>
    <source>
        <strain evidence="4">S238N-H82</strain>
        <tissue evidence="4">Testes</tissue>
    </source>
</reference>
<feature type="domain" description="Fibrinogen C-terminal" evidence="2">
    <location>
        <begin position="1"/>
        <end position="84"/>
    </location>
</feature>
<protein>
    <submittedName>
        <fullName evidence="4">Angiopoietin-4-like</fullName>
    </submittedName>
</protein>
<dbReference type="Pfam" id="PF00147">
    <property type="entry name" value="Fibrinogen_C"/>
    <property type="match status" value="2"/>
</dbReference>
<dbReference type="PROSITE" id="PS51406">
    <property type="entry name" value="FIBRINOGEN_C_2"/>
    <property type="match status" value="1"/>
</dbReference>
<feature type="region of interest" description="Disordered" evidence="1">
    <location>
        <begin position="98"/>
        <end position="132"/>
    </location>
</feature>
<dbReference type="Gene3D" id="3.90.215.10">
    <property type="entry name" value="Gamma Fibrinogen, chain A, domain 1"/>
    <property type="match status" value="2"/>
</dbReference>
<dbReference type="SMART" id="SM00186">
    <property type="entry name" value="FBG"/>
    <property type="match status" value="1"/>
</dbReference>
<feature type="region of interest" description="Disordered" evidence="1">
    <location>
        <begin position="46"/>
        <end position="74"/>
    </location>
</feature>
<proteinExistence type="predicted"/>
<dbReference type="GeneID" id="118421929"/>
<dbReference type="PANTHER" id="PTHR19143:SF458">
    <property type="entry name" value="FIBRINOGEN C-TERMINAL DOMAIN-CONTAINING PROTEIN-RELATED"/>
    <property type="match status" value="1"/>
</dbReference>
<dbReference type="InterPro" id="IPR002181">
    <property type="entry name" value="Fibrinogen_a/b/g_C_dom"/>
</dbReference>
<evidence type="ECO:0000313" key="4">
    <source>
        <dbReference type="RefSeq" id="XP_035685324.1"/>
    </source>
</evidence>
<keyword evidence="3" id="KW-1185">Reference proteome</keyword>
<evidence type="ECO:0000313" key="3">
    <source>
        <dbReference type="Proteomes" id="UP000001554"/>
    </source>
</evidence>
<sequence length="132" mass="13733">MSVVQKGYTLRVDLADWDGSTAYAEYSSFSVASAADKYRLSVSGYSGTAGDGITRPDNDGRYSSDGAMFTTQDQDNDGNGNICATLLSVSGYSGTAGDGITSPDNNGRYNANGAMFTTQDQDNDGNGNNCAT</sequence>
<organism evidence="3 4">
    <name type="scientific">Branchiostoma floridae</name>
    <name type="common">Florida lancelet</name>
    <name type="synonym">Amphioxus</name>
    <dbReference type="NCBI Taxonomy" id="7739"/>
    <lineage>
        <taxon>Eukaryota</taxon>
        <taxon>Metazoa</taxon>
        <taxon>Chordata</taxon>
        <taxon>Cephalochordata</taxon>
        <taxon>Leptocardii</taxon>
        <taxon>Amphioxiformes</taxon>
        <taxon>Branchiostomatidae</taxon>
        <taxon>Branchiostoma</taxon>
    </lineage>
</organism>
<name>A0A9J7N095_BRAFL</name>
<dbReference type="InterPro" id="IPR050373">
    <property type="entry name" value="Fibrinogen_C-term_domain"/>
</dbReference>
<dbReference type="InterPro" id="IPR014716">
    <property type="entry name" value="Fibrinogen_a/b/g_C_1"/>
</dbReference>
<dbReference type="OMA" id="MFTTQDQ"/>
<dbReference type="InterPro" id="IPR036056">
    <property type="entry name" value="Fibrinogen-like_C"/>
</dbReference>
<dbReference type="AlphaFoldDB" id="A0A9J7N095"/>
<dbReference type="SUPFAM" id="SSF56496">
    <property type="entry name" value="Fibrinogen C-terminal domain-like"/>
    <property type="match status" value="2"/>
</dbReference>
<gene>
    <name evidence="4" type="primary">LOC118421929</name>
</gene>
<dbReference type="Proteomes" id="UP000001554">
    <property type="component" value="Chromosome 8"/>
</dbReference>
<dbReference type="KEGG" id="bfo:118421929"/>